<evidence type="ECO:0000313" key="2">
    <source>
        <dbReference type="Proteomes" id="UP000515180"/>
    </source>
</evidence>
<feature type="region of interest" description="Disordered" evidence="1">
    <location>
        <begin position="899"/>
        <end position="929"/>
    </location>
</feature>
<gene>
    <name evidence="3 4 5" type="primary">LOC100747220</name>
</gene>
<evidence type="ECO:0000313" key="3">
    <source>
        <dbReference type="RefSeq" id="XP_003491610.2"/>
    </source>
</evidence>
<protein>
    <submittedName>
        <fullName evidence="3 4">Uncharacterized protein LOC100747220 isoform X1</fullName>
    </submittedName>
</protein>
<dbReference type="RefSeq" id="XP_012244161.1">
    <property type="nucleotide sequence ID" value="XM_012388738.3"/>
</dbReference>
<keyword evidence="2" id="KW-1185">Reference proteome</keyword>
<dbReference type="KEGG" id="bim:100747220"/>
<accession>A0A6P3DZ86</accession>
<dbReference type="AlphaFoldDB" id="A0A6P3DZ86"/>
<organism evidence="2 3">
    <name type="scientific">Bombus impatiens</name>
    <name type="common">Bumblebee</name>
    <dbReference type="NCBI Taxonomy" id="132113"/>
    <lineage>
        <taxon>Eukaryota</taxon>
        <taxon>Metazoa</taxon>
        <taxon>Ecdysozoa</taxon>
        <taxon>Arthropoda</taxon>
        <taxon>Hexapoda</taxon>
        <taxon>Insecta</taxon>
        <taxon>Pterygota</taxon>
        <taxon>Neoptera</taxon>
        <taxon>Endopterygota</taxon>
        <taxon>Hymenoptera</taxon>
        <taxon>Apocrita</taxon>
        <taxon>Aculeata</taxon>
        <taxon>Apoidea</taxon>
        <taxon>Anthophila</taxon>
        <taxon>Apidae</taxon>
        <taxon>Bombus</taxon>
        <taxon>Pyrobombus</taxon>
    </lineage>
</organism>
<sequence length="945" mass="108207">MNIDKTTENYEMDQKCFIAWSPLEKNDFSFKHRYITCSRSVPHKSKRLAKYRLSRSLNFDASACNSNSENSSFEEDKHLSRSAKIMRALNFNSSPTYYGKTKIKKSLNFNLTPSPKSFRHAKKGIRKSLSLNFSSPLSVPNKFLNLNDNPSDSANSTLLFSSSDSIDENQNETPLQQSTKEHEMLHYSTPNAKYTRKSSCHSASFTPLLRSRLKETIDNIVYVAATPNSQSLKRVKGRTKYTNNITMNTSRNLLHEFHDKDDNRSCTPKNLICIIPESMSAIKRSHKKERSSRRSDGYTTQFTDSFVKNESVLQDRFSRYSKQIDPFQDSRSDIEQCANRSSNELVLSHSEDDMSDTGSLFDYTEEQKHIFEESKKVSEWKSNYTSVIPKIDKFDAKVKLEESADSFSRADVSDRSNMDASNLCNENIDLAGRSVTPEPVKETVSESQKSVTPENRINILQTISKDSIKKSHKKIKDNNKRRLFSPKVLQDKLDATEKEENAKCLGNFEQYESTEENKISVEVNNPDVSRDERSSTPDKVSSSRLLLSQFSSVKKSHKKDKHNKILCGFLKRQEYFNKDMDLVTNNKYEQRTFNDEISECKNSIEDFPSDLDVVRNIEDSTSLVASASLSSSLDKLSPSKRKKPQNISLDHEKNVSYDFELQELDTSKEEFKIFTPLKRKRSLFAFTVAKEYTHFYDLASEKNERSDDTVGSISFSRCLTPVLNFPNSCVKLEKDDIITKSDDNADNENVEEVYDSNCDSNDVTGRLTPRNMSTTELYPNLDSIKKSHKKNKRGNSSRKMFNAMKNNHSIDEKHETSLESVGNEMYNPLEFSNDCVIADDVINKPMYDKSVNNVENLMNHTTDDNQNCPSTSAENISTTVTPPNYLKTKAYMKLLQETSIKRSHKKNRNKRKQELVVDTNELSDDGSIFGDEEKSCFIEDRSAHD</sequence>
<dbReference type="OMA" id="EIDCSRC"/>
<feature type="region of interest" description="Disordered" evidence="1">
    <location>
        <begin position="515"/>
        <end position="541"/>
    </location>
</feature>
<reference evidence="3 4" key="1">
    <citation type="submission" date="2025-04" db="UniProtKB">
        <authorList>
            <consortium name="RefSeq"/>
        </authorList>
    </citation>
    <scope>IDENTIFICATION</scope>
</reference>
<feature type="compositionally biased region" description="Polar residues" evidence="1">
    <location>
        <begin position="445"/>
        <end position="458"/>
    </location>
</feature>
<evidence type="ECO:0000313" key="4">
    <source>
        <dbReference type="RefSeq" id="XP_012244161.1"/>
    </source>
</evidence>
<feature type="region of interest" description="Disordered" evidence="1">
    <location>
        <begin position="157"/>
        <end position="183"/>
    </location>
</feature>
<evidence type="ECO:0000313" key="5">
    <source>
        <dbReference type="RefSeq" id="XP_024225199.1"/>
    </source>
</evidence>
<proteinExistence type="predicted"/>
<dbReference type="RefSeq" id="XP_003491610.2">
    <property type="nucleotide sequence ID" value="XM_003491562.4"/>
</dbReference>
<dbReference type="Proteomes" id="UP000515180">
    <property type="component" value="Unplaced"/>
</dbReference>
<feature type="region of interest" description="Disordered" evidence="1">
    <location>
        <begin position="861"/>
        <end position="881"/>
    </location>
</feature>
<name>A0A6P3DZ86_BOMIM</name>
<feature type="compositionally biased region" description="Basic residues" evidence="1">
    <location>
        <begin position="901"/>
        <end position="911"/>
    </location>
</feature>
<dbReference type="OrthoDB" id="7685493at2759"/>
<dbReference type="GeneID" id="100747220"/>
<dbReference type="RefSeq" id="XP_024225199.1">
    <property type="nucleotide sequence ID" value="XM_024369431.2"/>
</dbReference>
<feature type="region of interest" description="Disordered" evidence="1">
    <location>
        <begin position="428"/>
        <end position="458"/>
    </location>
</feature>
<evidence type="ECO:0000256" key="1">
    <source>
        <dbReference type="SAM" id="MobiDB-lite"/>
    </source>
</evidence>